<accession>A0A926EQ84</accession>
<dbReference type="EMBL" id="JACRTD010000014">
    <property type="protein sequence ID" value="MBC8586520.1"/>
    <property type="molecule type" value="Genomic_DNA"/>
</dbReference>
<evidence type="ECO:0000313" key="2">
    <source>
        <dbReference type="Proteomes" id="UP000623678"/>
    </source>
</evidence>
<dbReference type="RefSeq" id="WP_262396240.1">
    <property type="nucleotide sequence ID" value="NZ_JACRTD010000014.1"/>
</dbReference>
<gene>
    <name evidence="1" type="ORF">H8705_13120</name>
</gene>
<keyword evidence="2" id="KW-1185">Reference proteome</keyword>
<sequence length="376" mass="42417">MNEKEVAEIRRRFRPEKSNITHVRGCFVNEKREMVSQFNQSLQLSSQEETESILSVLKRTLSGGLGKNLIDIAFDTQQVVDSPEHRLLMSVRNSGLEDEQAVQALFDKIIQSLSLEGNYVILLTHDRYDVPYRSKDDQTQADASSEVFSYILCSICPLKITKPALSYHITEKQFCNCKPQWVVAPPELGFLFPAFDDRAANIYGALYYTRSTEQNHQELADAVLHCQLPMPAAQQKDTFHTILEDSLGEDCSYEVLQGLHDQLCGMVEEHKAKKEQAPLAISKQEVKTVLKACNVPEKSVAAFEQQYDAQFGPETDLAPGNIIDPRRFQVQLPDVSIQLNPQRSDLLQIRIVDGVKYILIRADEGVEVNGVGIHIP</sequence>
<dbReference type="Proteomes" id="UP000623678">
    <property type="component" value="Unassembled WGS sequence"/>
</dbReference>
<dbReference type="Pfam" id="PF14199">
    <property type="entry name" value="DUF4317"/>
    <property type="match status" value="1"/>
</dbReference>
<proteinExistence type="predicted"/>
<reference evidence="1" key="1">
    <citation type="submission" date="2020-08" db="EMBL/GenBank/DDBJ databases">
        <title>Genome public.</title>
        <authorList>
            <person name="Liu C."/>
            <person name="Sun Q."/>
        </authorList>
    </citation>
    <scope>NUCLEOTIDE SEQUENCE</scope>
    <source>
        <strain evidence="1">NSJ-64</strain>
    </source>
</reference>
<name>A0A926EQ84_9FIRM</name>
<evidence type="ECO:0000313" key="1">
    <source>
        <dbReference type="EMBL" id="MBC8586520.1"/>
    </source>
</evidence>
<dbReference type="AlphaFoldDB" id="A0A926EQ84"/>
<dbReference type="InterPro" id="IPR025466">
    <property type="entry name" value="DUF4317"/>
</dbReference>
<protein>
    <submittedName>
        <fullName evidence="1">DUF4317 domain-containing protein</fullName>
    </submittedName>
</protein>
<comment type="caution">
    <text evidence="1">The sequence shown here is derived from an EMBL/GenBank/DDBJ whole genome shotgun (WGS) entry which is preliminary data.</text>
</comment>
<organism evidence="1 2">
    <name type="scientific">Youxingia wuxianensis</name>
    <dbReference type="NCBI Taxonomy" id="2763678"/>
    <lineage>
        <taxon>Bacteria</taxon>
        <taxon>Bacillati</taxon>
        <taxon>Bacillota</taxon>
        <taxon>Clostridia</taxon>
        <taxon>Eubacteriales</taxon>
        <taxon>Oscillospiraceae</taxon>
        <taxon>Youxingia</taxon>
    </lineage>
</organism>